<dbReference type="Proteomes" id="UP000007437">
    <property type="component" value="Chromosome"/>
</dbReference>
<reference evidence="1 2" key="1">
    <citation type="journal article" date="2011" name="J. Bacteriol.">
        <title>Complete genome sequence of Burkholderia rhizoxinica, an endosymbiont of Rhizopus microsporus.</title>
        <authorList>
            <person name="Lackner G."/>
            <person name="Moebius N."/>
            <person name="Partida-Martinez L."/>
            <person name="Hertweck C."/>
        </authorList>
    </citation>
    <scope>NUCLEOTIDE SEQUENCE [LARGE SCALE GENOMIC DNA]</scope>
    <source>
        <strain evidence="2">DSM 19002 / CIP 109453 / HKI 454</strain>
    </source>
</reference>
<evidence type="ECO:0000313" key="2">
    <source>
        <dbReference type="Proteomes" id="UP000007437"/>
    </source>
</evidence>
<dbReference type="KEGG" id="brh:RBRH_01510"/>
<gene>
    <name evidence="1" type="ordered locus">RBRH_01510</name>
</gene>
<proteinExistence type="predicted"/>
<evidence type="ECO:0000313" key="1">
    <source>
        <dbReference type="EMBL" id="CBW75573.1"/>
    </source>
</evidence>
<protein>
    <submittedName>
        <fullName evidence="1">Uncharacterized protein</fullName>
    </submittedName>
</protein>
<dbReference type="HOGENOM" id="CLU_3388547_0_0_4"/>
<dbReference type="AlphaFoldDB" id="E5ASJ1"/>
<name>E5ASJ1_MYCRK</name>
<accession>E5ASJ1</accession>
<dbReference type="EMBL" id="FR687359">
    <property type="protein sequence ID" value="CBW75573.1"/>
    <property type="molecule type" value="Genomic_DNA"/>
</dbReference>
<sequence>MMKKIHFSSFVWCIAMFPYHSVVDLAIKHWFI</sequence>
<organism evidence="1 2">
    <name type="scientific">Mycetohabitans rhizoxinica (strain DSM 19002 / CIP 109453 / HKI 454)</name>
    <name type="common">Paraburkholderia rhizoxinica</name>
    <dbReference type="NCBI Taxonomy" id="882378"/>
    <lineage>
        <taxon>Bacteria</taxon>
        <taxon>Pseudomonadati</taxon>
        <taxon>Pseudomonadota</taxon>
        <taxon>Betaproteobacteria</taxon>
        <taxon>Burkholderiales</taxon>
        <taxon>Burkholderiaceae</taxon>
        <taxon>Mycetohabitans</taxon>
    </lineage>
</organism>